<dbReference type="PANTHER" id="PTHR46448">
    <property type="entry name" value="PROTEIN KINASE DOMAIN-CONTAINING PROTEIN"/>
    <property type="match status" value="1"/>
</dbReference>
<reference evidence="1 2" key="1">
    <citation type="submission" date="2024-05" db="EMBL/GenBank/DDBJ databases">
        <authorList>
            <person name="Wallberg A."/>
        </authorList>
    </citation>
    <scope>NUCLEOTIDE SEQUENCE [LARGE SCALE GENOMIC DNA]</scope>
</reference>
<evidence type="ECO:0000313" key="2">
    <source>
        <dbReference type="Proteomes" id="UP001497623"/>
    </source>
</evidence>
<keyword evidence="2" id="KW-1185">Reference proteome</keyword>
<organism evidence="1 2">
    <name type="scientific">Meganyctiphanes norvegica</name>
    <name type="common">Northern krill</name>
    <name type="synonym">Thysanopoda norvegica</name>
    <dbReference type="NCBI Taxonomy" id="48144"/>
    <lineage>
        <taxon>Eukaryota</taxon>
        <taxon>Metazoa</taxon>
        <taxon>Ecdysozoa</taxon>
        <taxon>Arthropoda</taxon>
        <taxon>Crustacea</taxon>
        <taxon>Multicrustacea</taxon>
        <taxon>Malacostraca</taxon>
        <taxon>Eumalacostraca</taxon>
        <taxon>Eucarida</taxon>
        <taxon>Euphausiacea</taxon>
        <taxon>Euphausiidae</taxon>
        <taxon>Meganyctiphanes</taxon>
    </lineage>
</organism>
<dbReference type="Proteomes" id="UP001497623">
    <property type="component" value="Unassembled WGS sequence"/>
</dbReference>
<gene>
    <name evidence="1" type="ORF">MNOR_LOCUS30082</name>
</gene>
<name>A0AAV2RY87_MEGNR</name>
<evidence type="ECO:0000313" key="1">
    <source>
        <dbReference type="EMBL" id="CAL4147535.1"/>
    </source>
</evidence>
<proteinExistence type="predicted"/>
<feature type="non-terminal residue" evidence="1">
    <location>
        <position position="1"/>
    </location>
</feature>
<accession>A0AAV2RY87</accession>
<dbReference type="AlphaFoldDB" id="A0AAV2RY87"/>
<dbReference type="EMBL" id="CAXKWB010036101">
    <property type="protein sequence ID" value="CAL4147535.1"/>
    <property type="molecule type" value="Genomic_DNA"/>
</dbReference>
<dbReference type="InterPro" id="IPR042983">
    <property type="entry name" value="PKDCC"/>
</dbReference>
<sequence length="166" mass="18957">GFCVGYNNHANNFKAAQQFMHLLLPYGAPKPLELPAQEIVDLMLSGSVESSIIYSKYKEFEKSYSYGNYLLPKHKQYLQEYDVIQGYSLSDGDFQCSNTMMDGFCIQSVTSKAEAAWICHRLPHCVAFFNKKEKTWTGREVAIFKNNIIGKQTEENTVIYVRRGQG</sequence>
<dbReference type="GO" id="GO:0004715">
    <property type="term" value="F:non-membrane spanning protein tyrosine kinase activity"/>
    <property type="evidence" value="ECO:0007669"/>
    <property type="project" value="InterPro"/>
</dbReference>
<comment type="caution">
    <text evidence="1">The sequence shown here is derived from an EMBL/GenBank/DDBJ whole genome shotgun (WGS) entry which is preliminary data.</text>
</comment>
<dbReference type="PANTHER" id="PTHR46448:SF1">
    <property type="entry name" value="PROTEIN KINASE DOMAIN-CONTAINING PROTEIN"/>
    <property type="match status" value="1"/>
</dbReference>
<protein>
    <submittedName>
        <fullName evidence="1">Uncharacterized protein</fullName>
    </submittedName>
</protein>